<reference evidence="3 4" key="1">
    <citation type="journal article" date="2022" name="G3 (Bethesda)">
        <title>Whole-genome sequence and methylome profiling of the almond [Prunus dulcis (Mill.) D.A. Webb] cultivar 'Nonpareil'.</title>
        <authorList>
            <person name="D'Amico-Willman K.M."/>
            <person name="Ouma W.Z."/>
            <person name="Meulia T."/>
            <person name="Sideli G.M."/>
            <person name="Gradziel T.M."/>
            <person name="Fresnedo-Ramirez J."/>
        </authorList>
    </citation>
    <scope>NUCLEOTIDE SEQUENCE [LARGE SCALE GENOMIC DNA]</scope>
    <source>
        <strain evidence="3">Clone GOH B32 T37-40</strain>
    </source>
</reference>
<keyword evidence="4" id="KW-1185">Reference proteome</keyword>
<dbReference type="PANTHER" id="PTHR11697:SF230">
    <property type="entry name" value="ZINC FINGER, MYM DOMAIN CONTAINING 1"/>
    <property type="match status" value="1"/>
</dbReference>
<dbReference type="EMBL" id="JAJFAZ020000004">
    <property type="protein sequence ID" value="KAI5335893.1"/>
    <property type="molecule type" value="Genomic_DNA"/>
</dbReference>
<dbReference type="Pfam" id="PF14291">
    <property type="entry name" value="DUF4371"/>
    <property type="match status" value="1"/>
</dbReference>
<evidence type="ECO:0000313" key="4">
    <source>
        <dbReference type="Proteomes" id="UP001054821"/>
    </source>
</evidence>
<comment type="caution">
    <text evidence="3">The sequence shown here is derived from an EMBL/GenBank/DDBJ whole genome shotgun (WGS) entry which is preliminary data.</text>
</comment>
<feature type="domain" description="TTF-type" evidence="2">
    <location>
        <begin position="95"/>
        <end position="189"/>
    </location>
</feature>
<feature type="compositionally biased region" description="Low complexity" evidence="1">
    <location>
        <begin position="10"/>
        <end position="24"/>
    </location>
</feature>
<evidence type="ECO:0000256" key="1">
    <source>
        <dbReference type="SAM" id="MobiDB-lite"/>
    </source>
</evidence>
<dbReference type="InterPro" id="IPR025398">
    <property type="entry name" value="DUF4371"/>
</dbReference>
<dbReference type="AlphaFoldDB" id="A0AAD4W3Y9"/>
<name>A0AAD4W3Y9_PRUDU</name>
<dbReference type="Proteomes" id="UP001054821">
    <property type="component" value="Chromosome 4"/>
</dbReference>
<dbReference type="Pfam" id="PF05699">
    <property type="entry name" value="Dimer_Tnp_hAT"/>
    <property type="match status" value="1"/>
</dbReference>
<dbReference type="InterPro" id="IPR008906">
    <property type="entry name" value="HATC_C_dom"/>
</dbReference>
<feature type="region of interest" description="Disordered" evidence="1">
    <location>
        <begin position="1"/>
        <end position="24"/>
    </location>
</feature>
<gene>
    <name evidence="3" type="ORF">L3X38_026027</name>
</gene>
<proteinExistence type="predicted"/>
<organism evidence="3 4">
    <name type="scientific">Prunus dulcis</name>
    <name type="common">Almond</name>
    <name type="synonym">Amygdalus dulcis</name>
    <dbReference type="NCBI Taxonomy" id="3755"/>
    <lineage>
        <taxon>Eukaryota</taxon>
        <taxon>Viridiplantae</taxon>
        <taxon>Streptophyta</taxon>
        <taxon>Embryophyta</taxon>
        <taxon>Tracheophyta</taxon>
        <taxon>Spermatophyta</taxon>
        <taxon>Magnoliopsida</taxon>
        <taxon>eudicotyledons</taxon>
        <taxon>Gunneridae</taxon>
        <taxon>Pentapetalae</taxon>
        <taxon>rosids</taxon>
        <taxon>fabids</taxon>
        <taxon>Rosales</taxon>
        <taxon>Rosaceae</taxon>
        <taxon>Amygdaloideae</taxon>
        <taxon>Amygdaleae</taxon>
        <taxon>Prunus</taxon>
    </lineage>
</organism>
<dbReference type="GO" id="GO:0046983">
    <property type="term" value="F:protein dimerization activity"/>
    <property type="evidence" value="ECO:0007669"/>
    <property type="project" value="InterPro"/>
</dbReference>
<dbReference type="SMART" id="SM00597">
    <property type="entry name" value="ZnF_TTF"/>
    <property type="match status" value="1"/>
</dbReference>
<dbReference type="InterPro" id="IPR055298">
    <property type="entry name" value="AtLOH3-like"/>
</dbReference>
<dbReference type="InterPro" id="IPR012337">
    <property type="entry name" value="RNaseH-like_sf"/>
</dbReference>
<evidence type="ECO:0000313" key="3">
    <source>
        <dbReference type="EMBL" id="KAI5335893.1"/>
    </source>
</evidence>
<sequence>MERYFKRKFSSTTSSSDNVGSSSVRDVGISRDVVGSSKESELQDVLANLPADPGLRPQMLDYDPNIRDEVRRAYLQKGPCQPKDHTFPQTDLSGYDRCFNVKWFDEFDWLEYSISKDAAFCLYCYLFKSNFKIGQGCSDVFTEVGFTNWKKKDKIRQHVGGVGSVHNQSRQYCVDLMNQKQHIQTVLIKQSDQARIDYRICLTASLDCVRFLLKQGLPFRGNDESDTSNNKGNYVELLQFLADHDEKVKAVVLENAPGNLKLIAPTIQKDLVNACATETIKKIIKDMDGAFFSLLVDESRDISVKEQMAVVFRYVDKRGYVIERFVGIQHVSDTTSNSLKEAIDTLFSREELSISMLRGQGYDGASNMKALVAVAKGNADVATFFTSCNSLVNIVGASCRRRDMLRDQLQKNITEALENDDLPTGRGLNQETSLKRAGDTRWNSHYGTLLSIISMFKSVVKVLKLIIEDGSTDNIGEANRSLREIQSFEFVFHLFFMRSLLGATNDLSQALQRKDQDIGNAMSLVKDCKDTLQDMRDNGFEALLDQVFFFCGKHDIEVPSMDDAYVAQWRSHRRAPRITQIHHYRVDIFIQIIEWQLAELNHRFSEVNTELLICLACLSPNDSFIAFDKQKLLRFAEFYPQEFTPRDLLALEDQLGIYIHHMRTRSEFSQLKGIGALARKMVEKGLHRTFNYVYLLLTLALTLPVATASVERAFSAMNVIKGPLRNRMGDQWLSDSLLVYIEKDVFVCIDNETIMGRFQNMKTRRGQLQALNDGLLDRYFKVSIEGDSKLLIGCIPVHVLYHGDF</sequence>
<dbReference type="SUPFAM" id="SSF53098">
    <property type="entry name" value="Ribonuclease H-like"/>
    <property type="match status" value="1"/>
</dbReference>
<protein>
    <recommendedName>
        <fullName evidence="2">TTF-type domain-containing protein</fullName>
    </recommendedName>
</protein>
<accession>A0AAD4W3Y9</accession>
<evidence type="ECO:0000259" key="2">
    <source>
        <dbReference type="SMART" id="SM00597"/>
    </source>
</evidence>
<dbReference type="PANTHER" id="PTHR11697">
    <property type="entry name" value="GENERAL TRANSCRIPTION FACTOR 2-RELATED ZINC FINGER PROTEIN"/>
    <property type="match status" value="1"/>
</dbReference>
<dbReference type="InterPro" id="IPR006580">
    <property type="entry name" value="Znf_TTF"/>
</dbReference>